<comment type="subcellular location">
    <subcellularLocation>
        <location evidence="2">Cell envelope</location>
    </subcellularLocation>
</comment>
<dbReference type="Proteomes" id="UP000015388">
    <property type="component" value="Chromosome"/>
</dbReference>
<evidence type="ECO:0000256" key="7">
    <source>
        <dbReference type="SAM" id="MobiDB-lite"/>
    </source>
</evidence>
<dbReference type="PANTHER" id="PTHR43598">
    <property type="entry name" value="TUNGSTEN-CONTAINING FORMYLMETHANOFURAN DEHYDROGENASE 2 SUBUNIT B"/>
    <property type="match status" value="1"/>
</dbReference>
<dbReference type="GO" id="GO:0016491">
    <property type="term" value="F:oxidoreductase activity"/>
    <property type="evidence" value="ECO:0007669"/>
    <property type="project" value="UniProtKB-KW"/>
</dbReference>
<keyword evidence="4" id="KW-0004">4Fe-4S</keyword>
<dbReference type="Pfam" id="PF00384">
    <property type="entry name" value="Molybdopterin"/>
    <property type="match status" value="1"/>
</dbReference>
<gene>
    <name evidence="10" type="ORF">B841_05050</name>
</gene>
<dbReference type="GO" id="GO:0009055">
    <property type="term" value="F:electron transfer activity"/>
    <property type="evidence" value="ECO:0007669"/>
    <property type="project" value="TreeGrafter"/>
</dbReference>
<dbReference type="EMBL" id="CP003924">
    <property type="protein sequence ID" value="AGS34485.1"/>
    <property type="molecule type" value="Genomic_DNA"/>
</dbReference>
<dbReference type="GO" id="GO:0030313">
    <property type="term" value="C:cell envelope"/>
    <property type="evidence" value="ECO:0007669"/>
    <property type="project" value="UniProtKB-SubCell"/>
</dbReference>
<dbReference type="PANTHER" id="PTHR43598:SF1">
    <property type="entry name" value="FORMATE DEHYDROGENASE-O MAJOR SUBUNIT"/>
    <property type="match status" value="1"/>
</dbReference>
<protein>
    <submittedName>
        <fullName evidence="10">Formate dehydrogenase subunit alpha</fullName>
    </submittedName>
</protein>
<evidence type="ECO:0000256" key="1">
    <source>
        <dbReference type="ARBA" id="ARBA00001966"/>
    </source>
</evidence>
<organism evidence="10 11">
    <name type="scientific">Corynebacterium maris DSM 45190</name>
    <dbReference type="NCBI Taxonomy" id="1224163"/>
    <lineage>
        <taxon>Bacteria</taxon>
        <taxon>Bacillati</taxon>
        <taxon>Actinomycetota</taxon>
        <taxon>Actinomycetes</taxon>
        <taxon>Mycobacteriales</taxon>
        <taxon>Corynebacteriaceae</taxon>
        <taxon>Corynebacterium</taxon>
    </lineage>
</organism>
<comment type="similarity">
    <text evidence="3">Belongs to the prokaryotic molybdopterin-containing oxidoreductase family.</text>
</comment>
<keyword evidence="11" id="KW-1185">Reference proteome</keyword>
<dbReference type="GO" id="GO:0030151">
    <property type="term" value="F:molybdenum ion binding"/>
    <property type="evidence" value="ECO:0007669"/>
    <property type="project" value="TreeGrafter"/>
</dbReference>
<proteinExistence type="inferred from homology"/>
<comment type="cofactor">
    <cofactor evidence="1">
        <name>[4Fe-4S] cluster</name>
        <dbReference type="ChEBI" id="CHEBI:49883"/>
    </cofactor>
</comment>
<evidence type="ECO:0000259" key="8">
    <source>
        <dbReference type="Pfam" id="PF00384"/>
    </source>
</evidence>
<dbReference type="GO" id="GO:0051539">
    <property type="term" value="F:4 iron, 4 sulfur cluster binding"/>
    <property type="evidence" value="ECO:0007669"/>
    <property type="project" value="UniProtKB-KW"/>
</dbReference>
<dbReference type="HOGENOM" id="CLU_000422_1_2_11"/>
<dbReference type="STRING" id="1224163.B841_05050"/>
<evidence type="ECO:0000256" key="4">
    <source>
        <dbReference type="ARBA" id="ARBA00022485"/>
    </source>
</evidence>
<dbReference type="SUPFAM" id="SSF50692">
    <property type="entry name" value="ADC-like"/>
    <property type="match status" value="1"/>
</dbReference>
<dbReference type="Gene3D" id="3.40.228.10">
    <property type="entry name" value="Dimethylsulfoxide Reductase, domain 2"/>
    <property type="match status" value="2"/>
</dbReference>
<keyword evidence="5" id="KW-0479">Metal-binding</keyword>
<keyword evidence="4" id="KW-0411">Iron-sulfur</keyword>
<evidence type="ECO:0000256" key="3">
    <source>
        <dbReference type="ARBA" id="ARBA00010312"/>
    </source>
</evidence>
<dbReference type="InterPro" id="IPR006657">
    <property type="entry name" value="MoPterin_dinucl-bd_dom"/>
</dbReference>
<dbReference type="Pfam" id="PF01568">
    <property type="entry name" value="Molydop_binding"/>
    <property type="match status" value="1"/>
</dbReference>
<dbReference type="InterPro" id="IPR009010">
    <property type="entry name" value="Asp_de-COase-like_dom_sf"/>
</dbReference>
<dbReference type="InterPro" id="IPR006656">
    <property type="entry name" value="Mopterin_OxRdtase"/>
</dbReference>
<dbReference type="KEGG" id="cmd:B841_05050"/>
<keyword evidence="6" id="KW-0560">Oxidoreductase</keyword>
<reference evidence="10 11" key="1">
    <citation type="submission" date="2012-11" db="EMBL/GenBank/DDBJ databases">
        <title>The complete genome sequence of Corynebacterium maris Coryn-1 (=DSM 45190).</title>
        <authorList>
            <person name="Schaffert L."/>
            <person name="Albersmeier A."/>
            <person name="Kalinowski J."/>
            <person name="Ruckert C."/>
        </authorList>
    </citation>
    <scope>NUCLEOTIDE SEQUENCE [LARGE SCALE GENOMIC DNA]</scope>
    <source>
        <strain evidence="11">Coryn-1</strain>
    </source>
</reference>
<evidence type="ECO:0000256" key="6">
    <source>
        <dbReference type="ARBA" id="ARBA00023002"/>
    </source>
</evidence>
<dbReference type="PATRIC" id="fig|1224163.3.peg.1012"/>
<evidence type="ECO:0000256" key="2">
    <source>
        <dbReference type="ARBA" id="ARBA00004196"/>
    </source>
</evidence>
<feature type="domain" description="Molybdopterin oxidoreductase" evidence="8">
    <location>
        <begin position="5"/>
        <end position="359"/>
    </location>
</feature>
<evidence type="ECO:0000313" key="10">
    <source>
        <dbReference type="EMBL" id="AGS34485.1"/>
    </source>
</evidence>
<dbReference type="GO" id="GO:0009061">
    <property type="term" value="P:anaerobic respiration"/>
    <property type="evidence" value="ECO:0007669"/>
    <property type="project" value="TreeGrafter"/>
</dbReference>
<feature type="region of interest" description="Disordered" evidence="7">
    <location>
        <begin position="834"/>
        <end position="871"/>
    </location>
</feature>
<evidence type="ECO:0000259" key="9">
    <source>
        <dbReference type="Pfam" id="PF01568"/>
    </source>
</evidence>
<dbReference type="SUPFAM" id="SSF53706">
    <property type="entry name" value="Formate dehydrogenase/DMSO reductase, domains 1-3"/>
    <property type="match status" value="1"/>
</dbReference>
<feature type="compositionally biased region" description="Basic and acidic residues" evidence="7">
    <location>
        <begin position="834"/>
        <end position="843"/>
    </location>
</feature>
<feature type="domain" description="Molybdopterin dinucleotide-binding" evidence="9">
    <location>
        <begin position="679"/>
        <end position="801"/>
    </location>
</feature>
<accession>S5T1R0</accession>
<keyword evidence="4" id="KW-0408">Iron</keyword>
<dbReference type="Gene3D" id="2.40.40.20">
    <property type="match status" value="1"/>
</dbReference>
<dbReference type="Gene3D" id="3.40.50.740">
    <property type="match status" value="1"/>
</dbReference>
<feature type="compositionally biased region" description="Basic and acidic residues" evidence="7">
    <location>
        <begin position="861"/>
        <end position="871"/>
    </location>
</feature>
<evidence type="ECO:0000256" key="5">
    <source>
        <dbReference type="ARBA" id="ARBA00022723"/>
    </source>
</evidence>
<sequence>MAENHPVGFQWVTEAKQRGAKVIHVDPRFTRTSAVSDRHIPIRAGSDVVLLGALINHVLSNDLYFRDYVVAFTNAATLVDEGYRGPEDLNGLFSGYNEETGAYDDATWQYQRAKDAPESASVWNYERDETLEDPQSVFQILKRHYSRYTPEMVEQACGITQEEFAYLADAIVANSGRERTTVFAYALGWTQHTLGPQVIRASAVLQLLLGNVGRPGSGVMALRGHASIQGSTDIPTLYHLMPGYIPMPAVNHTSIDKWIEASGTVEAKGFWSMAPAYNVSLLKAYFGENATKDNDYGYEWLPRINGKHGTYQTSMDMADGKVDGYMIFGQNPAVSSINGKLHRKAFRNLKWLVVRDTTIIESANFWKESPEHDAGEVTAEDIGTEVFFMPAASHVEKDGTFTQTQRMLQYREKAIEPPGDSQSELDFFYQLGRRLRERKAGSTDPRDQALLNMTWDYATGDDPEIADAEKVLLEINGQYLEGPRAGEPLDKFADMKSDGSTSGGCWIYSGVMAGGQNHAANKNRAKFPTDPAPDWGWIWPANRRVLYNRASADREGNPWSQRKKYVWWDEDSQKWVSTGDVVDFPATLSPHYRPEPSLKGVAALSGDDAFIMQGDGKGWLFAPDAIVDGPLPTHYEAQESRVENPLYEVQSSPNRGLFSRSDNLQTPPAGTEGSDVYPFTFTTYRVTEQHGAGGKSRWVPYLAELQPEQFVEVSPELAKLRGLENGGWATIVSPRSAMEARVLVTERMKARKVNGKEFHQIGIPFHFANYGDGAEVKGDSANDLIGVTLEPNASIQQAKVTACDIIAGRRPRGPELTTFVEEYRQRAGIDLETGMDRITKPGEEEQDFQPTAVEDVENANEQERPEKPQGV</sequence>
<dbReference type="eggNOG" id="COG0243">
    <property type="taxonomic scope" value="Bacteria"/>
</dbReference>
<evidence type="ECO:0000313" key="11">
    <source>
        <dbReference type="Proteomes" id="UP000015388"/>
    </source>
</evidence>
<name>S5T1R0_9CORY</name>
<dbReference type="AlphaFoldDB" id="S5T1R0"/>
<dbReference type="GO" id="GO:0043546">
    <property type="term" value="F:molybdopterin cofactor binding"/>
    <property type="evidence" value="ECO:0007669"/>
    <property type="project" value="InterPro"/>
</dbReference>